<dbReference type="PROSITE" id="PS51716">
    <property type="entry name" value="G_IRG"/>
    <property type="match status" value="1"/>
</dbReference>
<keyword evidence="8" id="KW-1185">Reference proteome</keyword>
<organism evidence="7 8">
    <name type="scientific">Podarcis lilfordi</name>
    <name type="common">Lilford's wall lizard</name>
    <dbReference type="NCBI Taxonomy" id="74358"/>
    <lineage>
        <taxon>Eukaryota</taxon>
        <taxon>Metazoa</taxon>
        <taxon>Chordata</taxon>
        <taxon>Craniata</taxon>
        <taxon>Vertebrata</taxon>
        <taxon>Euteleostomi</taxon>
        <taxon>Lepidosauria</taxon>
        <taxon>Squamata</taxon>
        <taxon>Bifurcata</taxon>
        <taxon>Unidentata</taxon>
        <taxon>Episquamata</taxon>
        <taxon>Laterata</taxon>
        <taxon>Lacertibaenia</taxon>
        <taxon>Lacertidae</taxon>
        <taxon>Podarcis</taxon>
    </lineage>
</organism>
<evidence type="ECO:0000256" key="1">
    <source>
        <dbReference type="ARBA" id="ARBA00005429"/>
    </source>
</evidence>
<evidence type="ECO:0000313" key="8">
    <source>
        <dbReference type="Proteomes" id="UP001178461"/>
    </source>
</evidence>
<evidence type="ECO:0000256" key="3">
    <source>
        <dbReference type="ARBA" id="ARBA00022801"/>
    </source>
</evidence>
<evidence type="ECO:0000256" key="4">
    <source>
        <dbReference type="ARBA" id="ARBA00023134"/>
    </source>
</evidence>
<dbReference type="PANTHER" id="PTHR32341:SF17">
    <property type="entry name" value="IRG-TYPE G DOMAIN-CONTAINING PROTEIN"/>
    <property type="match status" value="1"/>
</dbReference>
<dbReference type="FunFam" id="3.40.50.300:FF:000541">
    <property type="entry name" value="Immunity related GTPase M"/>
    <property type="match status" value="1"/>
</dbReference>
<dbReference type="SUPFAM" id="SSF52540">
    <property type="entry name" value="P-loop containing nucleoside triphosphate hydrolases"/>
    <property type="match status" value="1"/>
</dbReference>
<feature type="domain" description="IRG-type G" evidence="6">
    <location>
        <begin position="43"/>
        <end position="233"/>
    </location>
</feature>
<dbReference type="EMBL" id="OX395133">
    <property type="protein sequence ID" value="CAI5781159.1"/>
    <property type="molecule type" value="Genomic_DNA"/>
</dbReference>
<dbReference type="GO" id="GO:0003924">
    <property type="term" value="F:GTPase activity"/>
    <property type="evidence" value="ECO:0007669"/>
    <property type="project" value="TreeGrafter"/>
</dbReference>
<dbReference type="GO" id="GO:0016020">
    <property type="term" value="C:membrane"/>
    <property type="evidence" value="ECO:0007669"/>
    <property type="project" value="InterPro"/>
</dbReference>
<evidence type="ECO:0000259" key="6">
    <source>
        <dbReference type="PROSITE" id="PS51716"/>
    </source>
</evidence>
<accession>A0AA35KP24</accession>
<keyword evidence="3" id="KW-0378">Hydrolase</keyword>
<dbReference type="Proteomes" id="UP001178461">
    <property type="component" value="Chromosome 8"/>
</dbReference>
<protein>
    <submittedName>
        <fullName evidence="7">Interferon-inducible GTPase 5-like</fullName>
    </submittedName>
</protein>
<keyword evidence="4" id="KW-0342">GTP-binding</keyword>
<dbReference type="InterPro" id="IPR007743">
    <property type="entry name" value="Immunity-related_GTPase-like"/>
</dbReference>
<feature type="region of interest" description="Disordered" evidence="5">
    <location>
        <begin position="409"/>
        <end position="466"/>
    </location>
</feature>
<dbReference type="GO" id="GO:0005525">
    <property type="term" value="F:GTP binding"/>
    <property type="evidence" value="ECO:0007669"/>
    <property type="project" value="UniProtKB-KW"/>
</dbReference>
<dbReference type="InterPro" id="IPR030385">
    <property type="entry name" value="G_IRG_dom"/>
</dbReference>
<proteinExistence type="inferred from homology"/>
<sequence>MDPAITLETIKKDLAEVKAALEKKTFEAVSAEAQQQSNLLNNVTLEIAITGRACAGKSSFVNALRGMKDDEKGAALTGVTVTTMVPQEYTHPAFPKVKIWDLPGIGTTKFSAKEYLKKVNFSKYDFFIIVSSGRFTEDDTKLALEIQKNKKKFYYVRSKVDINIDNDRRSKGIDVEDTHEMMQSEKETLDAVRKDSYDKLKALGVSSPRVFLISRWDLSKYDFPLLQETIEKEQDEIKRDVLIMSLPIMSLTKDSIKKKKAAMESLIWKKAIVSCSVGLIPLSFLGLGCDVGIVVSTMIHICKDFGLDENSLNILANRVGKPVEELKSVIEHTPSAGMITTEFVMDILKRSAMWGAITVVEQVLDFIPVLGSLYGGGSSFATTFYLLKNFLENAVKDAEKVLAKAAEPKRLRRSGGRGNKSEREKESWTEKSLRDQQAKPPKRGLSLTAKNSDWHQRTEIHNGGRL</sequence>
<dbReference type="InterPro" id="IPR027417">
    <property type="entry name" value="P-loop_NTPase"/>
</dbReference>
<dbReference type="Pfam" id="PF05049">
    <property type="entry name" value="IIGP"/>
    <property type="match status" value="1"/>
</dbReference>
<feature type="compositionally biased region" description="Basic and acidic residues" evidence="5">
    <location>
        <begin position="452"/>
        <end position="466"/>
    </location>
</feature>
<reference evidence="7" key="1">
    <citation type="submission" date="2022-12" db="EMBL/GenBank/DDBJ databases">
        <authorList>
            <person name="Alioto T."/>
            <person name="Alioto T."/>
            <person name="Gomez Garrido J."/>
        </authorList>
    </citation>
    <scope>NUCLEOTIDE SEQUENCE</scope>
</reference>
<dbReference type="Gene3D" id="3.40.50.300">
    <property type="entry name" value="P-loop containing nucleotide triphosphate hydrolases"/>
    <property type="match status" value="1"/>
</dbReference>
<comment type="similarity">
    <text evidence="1">Belongs to the TRAFAC class dynamin-like GTPase superfamily. IRG family.</text>
</comment>
<dbReference type="AlphaFoldDB" id="A0AA35KP24"/>
<dbReference type="PANTHER" id="PTHR32341">
    <property type="entry name" value="INTERFERON-INDUCIBLE GTPASE"/>
    <property type="match status" value="1"/>
</dbReference>
<evidence type="ECO:0000256" key="2">
    <source>
        <dbReference type="ARBA" id="ARBA00022741"/>
    </source>
</evidence>
<gene>
    <name evidence="7" type="ORF">PODLI_1B013022</name>
</gene>
<evidence type="ECO:0000256" key="5">
    <source>
        <dbReference type="SAM" id="MobiDB-lite"/>
    </source>
</evidence>
<dbReference type="InterPro" id="IPR051515">
    <property type="entry name" value="IRG"/>
</dbReference>
<evidence type="ECO:0000313" key="7">
    <source>
        <dbReference type="EMBL" id="CAI5781159.1"/>
    </source>
</evidence>
<feature type="compositionally biased region" description="Basic and acidic residues" evidence="5">
    <location>
        <begin position="419"/>
        <end position="437"/>
    </location>
</feature>
<keyword evidence="2" id="KW-0547">Nucleotide-binding</keyword>
<name>A0AA35KP24_9SAUR</name>